<sequence>MLYHHTIPIIILCLYIIQYLFSFFHSSFHLFINIYNRYIIFQSMLSPNMLSPNMLSPNMLVVLCTAISFALASDPDSLQDLCVAYTLTFCLGN</sequence>
<feature type="transmembrane region" description="Helical" evidence="1">
    <location>
        <begin position="6"/>
        <end position="32"/>
    </location>
</feature>
<evidence type="ECO:0000256" key="1">
    <source>
        <dbReference type="SAM" id="Phobius"/>
    </source>
</evidence>
<organism evidence="2 3">
    <name type="scientific">Lupinus albus</name>
    <name type="common">White lupine</name>
    <name type="synonym">Lupinus termis</name>
    <dbReference type="NCBI Taxonomy" id="3870"/>
    <lineage>
        <taxon>Eukaryota</taxon>
        <taxon>Viridiplantae</taxon>
        <taxon>Streptophyta</taxon>
        <taxon>Embryophyta</taxon>
        <taxon>Tracheophyta</taxon>
        <taxon>Spermatophyta</taxon>
        <taxon>Magnoliopsida</taxon>
        <taxon>eudicotyledons</taxon>
        <taxon>Gunneridae</taxon>
        <taxon>Pentapetalae</taxon>
        <taxon>rosids</taxon>
        <taxon>fabids</taxon>
        <taxon>Fabales</taxon>
        <taxon>Fabaceae</taxon>
        <taxon>Papilionoideae</taxon>
        <taxon>50 kb inversion clade</taxon>
        <taxon>genistoids sensu lato</taxon>
        <taxon>core genistoids</taxon>
        <taxon>Genisteae</taxon>
        <taxon>Lupinus</taxon>
    </lineage>
</organism>
<keyword evidence="1" id="KW-0812">Transmembrane</keyword>
<dbReference type="EMBL" id="WOCE01000002">
    <property type="protein sequence ID" value="KAE9618877.1"/>
    <property type="molecule type" value="Genomic_DNA"/>
</dbReference>
<keyword evidence="3" id="KW-1185">Reference proteome</keyword>
<gene>
    <name evidence="2" type="ORF">Lalb_Chr02g0147291</name>
</gene>
<proteinExistence type="predicted"/>
<accession>A0A6A4QYV2</accession>
<keyword evidence="1" id="KW-1133">Transmembrane helix</keyword>
<evidence type="ECO:0000313" key="3">
    <source>
        <dbReference type="Proteomes" id="UP000447434"/>
    </source>
</evidence>
<dbReference type="AlphaFoldDB" id="A0A6A4QYV2"/>
<comment type="caution">
    <text evidence="2">The sequence shown here is derived from an EMBL/GenBank/DDBJ whole genome shotgun (WGS) entry which is preliminary data.</text>
</comment>
<reference evidence="3" key="1">
    <citation type="journal article" date="2020" name="Nat. Commun.">
        <title>Genome sequence of the cluster root forming white lupin.</title>
        <authorList>
            <person name="Hufnagel B."/>
            <person name="Marques A."/>
            <person name="Soriano A."/>
            <person name="Marques L."/>
            <person name="Divol F."/>
            <person name="Doumas P."/>
            <person name="Sallet E."/>
            <person name="Mancinotti D."/>
            <person name="Carrere S."/>
            <person name="Marande W."/>
            <person name="Arribat S."/>
            <person name="Keller J."/>
            <person name="Huneau C."/>
            <person name="Blein T."/>
            <person name="Aime D."/>
            <person name="Laguerre M."/>
            <person name="Taylor J."/>
            <person name="Schubert V."/>
            <person name="Nelson M."/>
            <person name="Geu-Flores F."/>
            <person name="Crespi M."/>
            <person name="Gallardo-Guerrero K."/>
            <person name="Delaux P.-M."/>
            <person name="Salse J."/>
            <person name="Berges H."/>
            <person name="Guyot R."/>
            <person name="Gouzy J."/>
            <person name="Peret B."/>
        </authorList>
    </citation>
    <scope>NUCLEOTIDE SEQUENCE [LARGE SCALE GENOMIC DNA]</scope>
    <source>
        <strain evidence="3">cv. Amiga</strain>
    </source>
</reference>
<protein>
    <submittedName>
        <fullName evidence="2">Uncharacterized protein</fullName>
    </submittedName>
</protein>
<dbReference type="Proteomes" id="UP000447434">
    <property type="component" value="Chromosome 2"/>
</dbReference>
<feature type="transmembrane region" description="Helical" evidence="1">
    <location>
        <begin position="53"/>
        <end position="71"/>
    </location>
</feature>
<evidence type="ECO:0000313" key="2">
    <source>
        <dbReference type="EMBL" id="KAE9618877.1"/>
    </source>
</evidence>
<keyword evidence="1" id="KW-0472">Membrane</keyword>
<name>A0A6A4QYV2_LUPAL</name>